<dbReference type="EMBL" id="JAIWYP010000004">
    <property type="protein sequence ID" value="KAH3832076.1"/>
    <property type="molecule type" value="Genomic_DNA"/>
</dbReference>
<organism evidence="1 2">
    <name type="scientific">Dreissena polymorpha</name>
    <name type="common">Zebra mussel</name>
    <name type="synonym">Mytilus polymorpha</name>
    <dbReference type="NCBI Taxonomy" id="45954"/>
    <lineage>
        <taxon>Eukaryota</taxon>
        <taxon>Metazoa</taxon>
        <taxon>Spiralia</taxon>
        <taxon>Lophotrochozoa</taxon>
        <taxon>Mollusca</taxon>
        <taxon>Bivalvia</taxon>
        <taxon>Autobranchia</taxon>
        <taxon>Heteroconchia</taxon>
        <taxon>Euheterodonta</taxon>
        <taxon>Imparidentia</taxon>
        <taxon>Neoheterodontei</taxon>
        <taxon>Myida</taxon>
        <taxon>Dreissenoidea</taxon>
        <taxon>Dreissenidae</taxon>
        <taxon>Dreissena</taxon>
    </lineage>
</organism>
<proteinExistence type="predicted"/>
<reference evidence="1" key="1">
    <citation type="journal article" date="2019" name="bioRxiv">
        <title>The Genome of the Zebra Mussel, Dreissena polymorpha: A Resource for Invasive Species Research.</title>
        <authorList>
            <person name="McCartney M.A."/>
            <person name="Auch B."/>
            <person name="Kono T."/>
            <person name="Mallez S."/>
            <person name="Zhang Y."/>
            <person name="Obille A."/>
            <person name="Becker A."/>
            <person name="Abrahante J.E."/>
            <person name="Garbe J."/>
            <person name="Badalamenti J.P."/>
            <person name="Herman A."/>
            <person name="Mangelson H."/>
            <person name="Liachko I."/>
            <person name="Sullivan S."/>
            <person name="Sone E.D."/>
            <person name="Koren S."/>
            <person name="Silverstein K.A.T."/>
            <person name="Beckman K.B."/>
            <person name="Gohl D.M."/>
        </authorList>
    </citation>
    <scope>NUCLEOTIDE SEQUENCE</scope>
    <source>
        <strain evidence="1">Duluth1</strain>
        <tissue evidence="1">Whole animal</tissue>
    </source>
</reference>
<dbReference type="Proteomes" id="UP000828390">
    <property type="component" value="Unassembled WGS sequence"/>
</dbReference>
<evidence type="ECO:0000313" key="2">
    <source>
        <dbReference type="Proteomes" id="UP000828390"/>
    </source>
</evidence>
<accession>A0A9D4HEK7</accession>
<protein>
    <submittedName>
        <fullName evidence="1">Uncharacterized protein</fullName>
    </submittedName>
</protein>
<gene>
    <name evidence="1" type="ORF">DPMN_105352</name>
</gene>
<name>A0A9D4HEK7_DREPO</name>
<reference evidence="1" key="2">
    <citation type="submission" date="2020-11" db="EMBL/GenBank/DDBJ databases">
        <authorList>
            <person name="McCartney M.A."/>
            <person name="Auch B."/>
            <person name="Kono T."/>
            <person name="Mallez S."/>
            <person name="Becker A."/>
            <person name="Gohl D.M."/>
            <person name="Silverstein K.A.T."/>
            <person name="Koren S."/>
            <person name="Bechman K.B."/>
            <person name="Herman A."/>
            <person name="Abrahante J.E."/>
            <person name="Garbe J."/>
        </authorList>
    </citation>
    <scope>NUCLEOTIDE SEQUENCE</scope>
    <source>
        <strain evidence="1">Duluth1</strain>
        <tissue evidence="1">Whole animal</tissue>
    </source>
</reference>
<keyword evidence="2" id="KW-1185">Reference proteome</keyword>
<comment type="caution">
    <text evidence="1">The sequence shown here is derived from an EMBL/GenBank/DDBJ whole genome shotgun (WGS) entry which is preliminary data.</text>
</comment>
<evidence type="ECO:0000313" key="1">
    <source>
        <dbReference type="EMBL" id="KAH3832076.1"/>
    </source>
</evidence>
<dbReference type="AlphaFoldDB" id="A0A9D4HEK7"/>
<sequence>MKQEDPEINILLDQAGEFYSSLLRGETMLADATCFEISSNSIQLQRRTKMNLPKHQRYEHYG</sequence>